<feature type="compositionally biased region" description="Polar residues" evidence="1">
    <location>
        <begin position="643"/>
        <end position="653"/>
    </location>
</feature>
<feature type="compositionally biased region" description="Polar residues" evidence="1">
    <location>
        <begin position="283"/>
        <end position="292"/>
    </location>
</feature>
<dbReference type="PANTHER" id="PTHR10398">
    <property type="entry name" value="AFADIN"/>
    <property type="match status" value="1"/>
</dbReference>
<feature type="domain" description="Dilute" evidence="3">
    <location>
        <begin position="1"/>
        <end position="209"/>
    </location>
</feature>
<evidence type="ECO:0000259" key="3">
    <source>
        <dbReference type="PROSITE" id="PS51126"/>
    </source>
</evidence>
<proteinExistence type="predicted"/>
<feature type="non-terminal residue" evidence="4">
    <location>
        <position position="1"/>
    </location>
</feature>
<dbReference type="EMBL" id="CABIJS010000111">
    <property type="protein sequence ID" value="VUZ43301.1"/>
    <property type="molecule type" value="Genomic_DNA"/>
</dbReference>
<dbReference type="SUPFAM" id="SSF50156">
    <property type="entry name" value="PDZ domain-like"/>
    <property type="match status" value="1"/>
</dbReference>
<feature type="region of interest" description="Disordered" evidence="1">
    <location>
        <begin position="566"/>
        <end position="585"/>
    </location>
</feature>
<feature type="region of interest" description="Disordered" evidence="1">
    <location>
        <begin position="767"/>
        <end position="806"/>
    </location>
</feature>
<name>A0A564Y7R1_HYMDI</name>
<organism evidence="4 5">
    <name type="scientific">Hymenolepis diminuta</name>
    <name type="common">Rat tapeworm</name>
    <dbReference type="NCBI Taxonomy" id="6216"/>
    <lineage>
        <taxon>Eukaryota</taxon>
        <taxon>Metazoa</taxon>
        <taxon>Spiralia</taxon>
        <taxon>Lophotrochozoa</taxon>
        <taxon>Platyhelminthes</taxon>
        <taxon>Cestoda</taxon>
        <taxon>Eucestoda</taxon>
        <taxon>Cyclophyllidea</taxon>
        <taxon>Hymenolepididae</taxon>
        <taxon>Hymenolepis</taxon>
    </lineage>
</organism>
<dbReference type="Pfam" id="PF01843">
    <property type="entry name" value="DIL"/>
    <property type="match status" value="1"/>
</dbReference>
<feature type="region of interest" description="Disordered" evidence="1">
    <location>
        <begin position="353"/>
        <end position="414"/>
    </location>
</feature>
<dbReference type="PROSITE" id="PS50106">
    <property type="entry name" value="PDZ"/>
    <property type="match status" value="1"/>
</dbReference>
<dbReference type="PROSITE" id="PS51126">
    <property type="entry name" value="DILUTE"/>
    <property type="match status" value="1"/>
</dbReference>
<feature type="domain" description="PDZ" evidence="2">
    <location>
        <begin position="429"/>
        <end position="528"/>
    </location>
</feature>
<dbReference type="AlphaFoldDB" id="A0A564Y7R1"/>
<feature type="region of interest" description="Disordered" evidence="1">
    <location>
        <begin position="643"/>
        <end position="673"/>
    </location>
</feature>
<dbReference type="SMART" id="SM01132">
    <property type="entry name" value="DIL"/>
    <property type="match status" value="1"/>
</dbReference>
<keyword evidence="5" id="KW-1185">Reference proteome</keyword>
<evidence type="ECO:0000313" key="5">
    <source>
        <dbReference type="Proteomes" id="UP000321570"/>
    </source>
</evidence>
<sequence>VDRLAELVESVFNSLLSTLTSLISSKKCLPALVASWDLRASTCRENETEGVEEEEIEITDDTSISDLSDPVLEELTKILGILHANLVNPAFLVQLFARILHYISARLFNGLVEEPVRVSPQWGRLLSEWIHKKLVGWAEPQGLRVAVECYLTRLSQAATLMQANMKTVEGLYNTAVDLDRLNSVQVRFILRAYRPSYARALRYLKDVSEITTGSSSEYISVQWIDFIISGVTQVSDRLLSEESEQSDWKPQLLELLDLRLPLLLPDDCYPSATRIRNPHLEPNTESSQQPQTDPDRSSLKSQSGAVEINDLSNYLRPALLSGWCRLSFRQNPNQRSEPWLSWDIYLANENASSPNEKVQNLSVDVDPPSRDSPGPKTPPTCEPPLPPVAKPAEIINTDSPSHESTSELGSANLSDSVKVDENRSIRIFSVAVPKIGNNLGLSIIAARSEDGSDLGIYVKSVAQGGGASQARWLSHESSTEQPPQPVIAPGDRILAVDGKETRGLSQDAAARLVSLAGSEVRLTLARNLGLGCVAAAVPAKDLRKRNGQSLVRSNTTVGTSSAFIRDNGINSHSMRTKSTGTPQLPTKISTTVVRAASVATSSNRQSVEHVELKSDGESVSPPSPRVLVETRYLLAHEVPSTTSASGVQRSRSLMSHGDMNPSKRFSVERGSWDSSDNAGYSHTLSFSFTTDSNTPTITRPVNQFQSDQKSSDRILMATKPASSNNNTNQCSSWEEMDVDSTLEMLKEMRDQLDRSLALRNQRVAPIHSNVSSTSTASDWKPTHSIRRNRDTEDTGNLESPGRTVYPSLGRDKAVWNEESSAFRTTPDRKGIVRSASTYSPMNYKSSASVDDDSQRNQYVFRTPTESFSSRSGVTRSNTSERLHSGTKAIYASRGPFRHNVSTDHLLTRVHPATIARGATSRSYDFEIEHRRSQSAEQNLNDNIDVGRQPSVAERVKLFQNAIENHCK</sequence>
<reference evidence="4 5" key="1">
    <citation type="submission" date="2019-07" db="EMBL/GenBank/DDBJ databases">
        <authorList>
            <person name="Jastrzebski P J."/>
            <person name="Paukszto L."/>
            <person name="Jastrzebski P J."/>
        </authorList>
    </citation>
    <scope>NUCLEOTIDE SEQUENCE [LARGE SCALE GENOMIC DNA]</scope>
    <source>
        <strain evidence="4 5">WMS-il1</strain>
    </source>
</reference>
<dbReference type="InterPro" id="IPR002710">
    <property type="entry name" value="Dilute_dom"/>
</dbReference>
<accession>A0A564Y7R1</accession>
<dbReference type="InterPro" id="IPR001478">
    <property type="entry name" value="PDZ"/>
</dbReference>
<feature type="compositionally biased region" description="Basic and acidic residues" evidence="1">
    <location>
        <begin position="606"/>
        <end position="616"/>
    </location>
</feature>
<dbReference type="InterPro" id="IPR036034">
    <property type="entry name" value="PDZ_sf"/>
</dbReference>
<gene>
    <name evidence="4" type="ORF">WMSIL1_LOCUS3586</name>
</gene>
<dbReference type="GO" id="GO:0005911">
    <property type="term" value="C:cell-cell junction"/>
    <property type="evidence" value="ECO:0007669"/>
    <property type="project" value="InterPro"/>
</dbReference>
<evidence type="ECO:0000313" key="4">
    <source>
        <dbReference type="EMBL" id="VUZ43301.1"/>
    </source>
</evidence>
<evidence type="ECO:0000259" key="2">
    <source>
        <dbReference type="PROSITE" id="PS50106"/>
    </source>
</evidence>
<evidence type="ECO:0000256" key="1">
    <source>
        <dbReference type="SAM" id="MobiDB-lite"/>
    </source>
</evidence>
<evidence type="ECO:0008006" key="6">
    <source>
        <dbReference type="Google" id="ProtNLM"/>
    </source>
</evidence>
<dbReference type="SMART" id="SM00228">
    <property type="entry name" value="PDZ"/>
    <property type="match status" value="1"/>
</dbReference>
<feature type="region of interest" description="Disordered" evidence="1">
    <location>
        <begin position="599"/>
        <end position="623"/>
    </location>
</feature>
<dbReference type="Gene3D" id="2.30.42.10">
    <property type="match status" value="1"/>
</dbReference>
<protein>
    <recommendedName>
        <fullName evidence="6">PDZ domain-containing protein</fullName>
    </recommendedName>
</protein>
<feature type="region of interest" description="Disordered" evidence="1">
    <location>
        <begin position="273"/>
        <end position="303"/>
    </location>
</feature>
<dbReference type="InterPro" id="IPR028842">
    <property type="entry name" value="Afadin"/>
</dbReference>
<feature type="compositionally biased region" description="Pro residues" evidence="1">
    <location>
        <begin position="375"/>
        <end position="389"/>
    </location>
</feature>
<dbReference type="PANTHER" id="PTHR10398:SF2">
    <property type="entry name" value="AFADIN"/>
    <property type="match status" value="1"/>
</dbReference>
<dbReference type="Proteomes" id="UP000321570">
    <property type="component" value="Unassembled WGS sequence"/>
</dbReference>
<feature type="compositionally biased region" description="Polar residues" evidence="1">
    <location>
        <begin position="353"/>
        <end position="362"/>
    </location>
</feature>
<feature type="compositionally biased region" description="Polar residues" evidence="1">
    <location>
        <begin position="768"/>
        <end position="777"/>
    </location>
</feature>